<dbReference type="GO" id="GO:0010494">
    <property type="term" value="C:cytoplasmic stress granule"/>
    <property type="evidence" value="ECO:0007669"/>
    <property type="project" value="TreeGrafter"/>
</dbReference>
<dbReference type="CDD" id="cd19859">
    <property type="entry name" value="DSRM_STAU_rpt3"/>
    <property type="match status" value="1"/>
</dbReference>
<feature type="region of interest" description="Disordered" evidence="4">
    <location>
        <begin position="52"/>
        <end position="85"/>
    </location>
</feature>
<dbReference type="GO" id="GO:0007281">
    <property type="term" value="P:germ cell development"/>
    <property type="evidence" value="ECO:0007669"/>
    <property type="project" value="TreeGrafter"/>
</dbReference>
<dbReference type="CDD" id="cd19860">
    <property type="entry name" value="DSRM_STAU_rpt4"/>
    <property type="match status" value="1"/>
</dbReference>
<comment type="caution">
    <text evidence="6">The sequence shown here is derived from an EMBL/GenBank/DDBJ whole genome shotgun (WGS) entry which is preliminary data.</text>
</comment>
<protein>
    <recommendedName>
        <fullName evidence="5">DRBM domain-containing protein</fullName>
    </recommendedName>
</protein>
<dbReference type="FunFam" id="3.30.160.20:FF:000013">
    <property type="entry name" value="double-stranded RNA-binding protein Staufen homolog 2 isoform X3"/>
    <property type="match status" value="1"/>
</dbReference>
<evidence type="ECO:0000259" key="5">
    <source>
        <dbReference type="PROSITE" id="PS50137"/>
    </source>
</evidence>
<evidence type="ECO:0000256" key="1">
    <source>
        <dbReference type="ARBA" id="ARBA00022737"/>
    </source>
</evidence>
<organism evidence="6">
    <name type="scientific">Menopon gallinae</name>
    <name type="common">poultry shaft louse</name>
    <dbReference type="NCBI Taxonomy" id="328185"/>
    <lineage>
        <taxon>Eukaryota</taxon>
        <taxon>Metazoa</taxon>
        <taxon>Ecdysozoa</taxon>
        <taxon>Arthropoda</taxon>
        <taxon>Hexapoda</taxon>
        <taxon>Insecta</taxon>
        <taxon>Pterygota</taxon>
        <taxon>Neoptera</taxon>
        <taxon>Paraneoptera</taxon>
        <taxon>Psocodea</taxon>
        <taxon>Troctomorpha</taxon>
        <taxon>Phthiraptera</taxon>
        <taxon>Amblycera</taxon>
        <taxon>Menoponidae</taxon>
        <taxon>Menopon</taxon>
    </lineage>
</organism>
<dbReference type="CDD" id="cd19861">
    <property type="entry name" value="DSRM_STAU_rpt5"/>
    <property type="match status" value="1"/>
</dbReference>
<feature type="domain" description="DRBM" evidence="5">
    <location>
        <begin position="421"/>
        <end position="488"/>
    </location>
</feature>
<dbReference type="GO" id="GO:0032839">
    <property type="term" value="C:dendrite cytoplasm"/>
    <property type="evidence" value="ECO:0007669"/>
    <property type="project" value="GOC"/>
</dbReference>
<dbReference type="PROSITE" id="PS50137">
    <property type="entry name" value="DS_RBD"/>
    <property type="match status" value="5"/>
</dbReference>
<accession>A0AAW2HGK3</accession>
<dbReference type="GO" id="GO:0098964">
    <property type="term" value="P:anterograde dendritic transport of messenger ribonucleoprotein complex"/>
    <property type="evidence" value="ECO:0007669"/>
    <property type="project" value="TreeGrafter"/>
</dbReference>
<dbReference type="Pfam" id="PF00035">
    <property type="entry name" value="dsrm"/>
    <property type="match status" value="3"/>
</dbReference>
<sequence>MYPHQNNIRERRGGQPPMAPHLMGMPQQGPGVIMSMPNQPVQIMQNHHYTNQNSYSTQGQTNVSSFMTQQQGPPQQSSYSQSNYSGPQVVLSKQAVNRSKNYRKEYNVVKESMNFNSNDQKNHNNFGSNEYNPGTFGSYNQSSYNGQHFQPQSQPQEIVHDSTGNNGDISSTIKEKDENVKEDISKNAENKQDCPPIKQNILPNVKEKTPMCLVNELARFNKITHQYRLTNEQGPAHKKSFTVTLKLDNEEYTAEGTSIKKAQHSAAAEALSKTSFPHPTPKANKNLHSGKLNVTPTVELNGLAMKRGEPAVYQLIQAPQSHLMQAQSPYYRRPYPRTGSRVPMEPVLPQNANYKVSLKVGMWEFFGEGPSPQTARHDAASKALSQLKKLPVPEDDSTNALQKENVLTSTNDQDYESLIKSPISLVHEIALKRNMNVLFEVISEKGPAHMKTFVTKCMVGDLTATGEGNAKKVSKKRAAENMLLELKKLPPLSPSLAMGNMGISRMKKKPTQVKKKSRNLIKIVQERKTEPDCGEEINPISRLMQIQQMKKEKEPVYTLVEEKGMPRRREFIIEVAVGQLKAAGSGPNKKLAKKLAAQNLLAVMGYAKHEGNATKLNMKSQDGAQDLNKDRKVTFMDSEKPSDGTGGSLGRQLKPGIYVMSGDQHSSSVNTVSSPISLQTTATIAKELLKGGNSPTADALVQKATVSKSSNSQSVAHAFRPKDQLLYLADLLNFQVQFSNFPKGNHSEFLSLVTMSTNPSHVCHGSGPTIEESQDQAALTALRALSEMGVDSVTPQNPSKEIKKNVKCAATLTK</sequence>
<keyword evidence="1" id="KW-0677">Repeat</keyword>
<dbReference type="FunFam" id="3.30.160.20:FF:000007">
    <property type="entry name" value="Double-stranded RNA-binding protein Staufen homolog 1"/>
    <property type="match status" value="2"/>
</dbReference>
<dbReference type="AlphaFoldDB" id="A0AAW2HGK3"/>
<dbReference type="InterPro" id="IPR014720">
    <property type="entry name" value="dsRBD_dom"/>
</dbReference>
<dbReference type="GO" id="GO:0008298">
    <property type="term" value="P:intracellular mRNA localization"/>
    <property type="evidence" value="ECO:0007669"/>
    <property type="project" value="TreeGrafter"/>
</dbReference>
<dbReference type="EMBL" id="JARGDH010000005">
    <property type="protein sequence ID" value="KAL0268852.1"/>
    <property type="molecule type" value="Genomic_DNA"/>
</dbReference>
<dbReference type="GO" id="GO:0035418">
    <property type="term" value="P:protein localization to synapse"/>
    <property type="evidence" value="ECO:0007669"/>
    <property type="project" value="TreeGrafter"/>
</dbReference>
<dbReference type="GO" id="GO:0043025">
    <property type="term" value="C:neuronal cell body"/>
    <property type="evidence" value="ECO:0007669"/>
    <property type="project" value="TreeGrafter"/>
</dbReference>
<feature type="compositionally biased region" description="Low complexity" evidence="4">
    <location>
        <begin position="69"/>
        <end position="85"/>
    </location>
</feature>
<dbReference type="PANTHER" id="PTHR46054:SF3">
    <property type="entry name" value="MATERNAL EFFECT PROTEIN STAUFEN"/>
    <property type="match status" value="1"/>
</dbReference>
<keyword evidence="2 3" id="KW-0694">RNA-binding</keyword>
<dbReference type="GO" id="GO:0010468">
    <property type="term" value="P:regulation of gene expression"/>
    <property type="evidence" value="ECO:0007669"/>
    <property type="project" value="UniProtKB-ARBA"/>
</dbReference>
<dbReference type="Gene3D" id="3.30.160.20">
    <property type="match status" value="5"/>
</dbReference>
<feature type="region of interest" description="Disordered" evidence="4">
    <location>
        <begin position="116"/>
        <end position="196"/>
    </location>
</feature>
<feature type="compositionally biased region" description="Polar residues" evidence="4">
    <location>
        <begin position="52"/>
        <end position="68"/>
    </location>
</feature>
<dbReference type="InterPro" id="IPR032478">
    <property type="entry name" value="Staufen_C"/>
</dbReference>
<feature type="compositionally biased region" description="Basic and acidic residues" evidence="4">
    <location>
        <begin position="173"/>
        <end position="192"/>
    </location>
</feature>
<feature type="domain" description="DRBM" evidence="5">
    <location>
        <begin position="538"/>
        <end position="606"/>
    </location>
</feature>
<evidence type="ECO:0000256" key="3">
    <source>
        <dbReference type="PROSITE-ProRule" id="PRU00266"/>
    </source>
</evidence>
<dbReference type="GO" id="GO:0005886">
    <property type="term" value="C:plasma membrane"/>
    <property type="evidence" value="ECO:0007669"/>
    <property type="project" value="TreeGrafter"/>
</dbReference>
<dbReference type="Pfam" id="PF16482">
    <property type="entry name" value="Staufen_C"/>
    <property type="match status" value="1"/>
</dbReference>
<dbReference type="InterPro" id="IPR051740">
    <property type="entry name" value="DRBM-containing_protein"/>
</dbReference>
<evidence type="ECO:0000313" key="6">
    <source>
        <dbReference type="EMBL" id="KAL0268852.1"/>
    </source>
</evidence>
<dbReference type="SMART" id="SM00358">
    <property type="entry name" value="DSRM"/>
    <property type="match status" value="5"/>
</dbReference>
<feature type="region of interest" description="Disordered" evidence="4">
    <location>
        <begin position="1"/>
        <end position="26"/>
    </location>
</feature>
<feature type="domain" description="DRBM" evidence="5">
    <location>
        <begin position="209"/>
        <end position="276"/>
    </location>
</feature>
<reference evidence="6" key="1">
    <citation type="journal article" date="2024" name="Gigascience">
        <title>Chromosome-level genome of the poultry shaft louse Menopon gallinae provides insight into the host-switching and adaptive evolution of parasitic lice.</title>
        <authorList>
            <person name="Xu Y."/>
            <person name="Ma L."/>
            <person name="Liu S."/>
            <person name="Liang Y."/>
            <person name="Liu Q."/>
            <person name="He Z."/>
            <person name="Tian L."/>
            <person name="Duan Y."/>
            <person name="Cai W."/>
            <person name="Li H."/>
            <person name="Song F."/>
        </authorList>
    </citation>
    <scope>NUCLEOTIDE SEQUENCE</scope>
    <source>
        <strain evidence="6">Cailab_2023a</strain>
    </source>
</reference>
<feature type="domain" description="DRBM" evidence="5">
    <location>
        <begin position="720"/>
        <end position="787"/>
    </location>
</feature>
<dbReference type="GO" id="GO:0003725">
    <property type="term" value="F:double-stranded RNA binding"/>
    <property type="evidence" value="ECO:0007669"/>
    <property type="project" value="TreeGrafter"/>
</dbReference>
<proteinExistence type="predicted"/>
<dbReference type="PANTHER" id="PTHR46054">
    <property type="entry name" value="MATERNAL EFFECT PROTEIN STAUFEN"/>
    <property type="match status" value="1"/>
</dbReference>
<evidence type="ECO:0000256" key="4">
    <source>
        <dbReference type="SAM" id="MobiDB-lite"/>
    </source>
</evidence>
<dbReference type="GO" id="GO:0003729">
    <property type="term" value="F:mRNA binding"/>
    <property type="evidence" value="ECO:0007669"/>
    <property type="project" value="TreeGrafter"/>
</dbReference>
<evidence type="ECO:0000256" key="2">
    <source>
        <dbReference type="ARBA" id="ARBA00022884"/>
    </source>
</evidence>
<dbReference type="SUPFAM" id="SSF54768">
    <property type="entry name" value="dsRNA-binding domain-like"/>
    <property type="match status" value="5"/>
</dbReference>
<feature type="domain" description="DRBM" evidence="5">
    <location>
        <begin position="295"/>
        <end position="389"/>
    </location>
</feature>
<feature type="compositionally biased region" description="Polar residues" evidence="4">
    <location>
        <begin position="116"/>
        <end position="172"/>
    </location>
</feature>
<dbReference type="CDD" id="cd19857">
    <property type="entry name" value="DSRM_STAU_rpt1"/>
    <property type="match status" value="1"/>
</dbReference>
<gene>
    <name evidence="6" type="ORF">PYX00_010660</name>
</gene>
<name>A0AAW2HGK3_9NEOP</name>